<comment type="pathway">
    <text evidence="1 7">Cell wall biogenesis; peptidoglycan biosynthesis.</text>
</comment>
<feature type="active site" description="Nucleophile" evidence="7">
    <location>
        <position position="136"/>
    </location>
</feature>
<dbReference type="Proteomes" id="UP000176562">
    <property type="component" value="Chromosome"/>
</dbReference>
<dbReference type="PANTHER" id="PTHR38589:SF1">
    <property type="entry name" value="BLR0621 PROTEIN"/>
    <property type="match status" value="1"/>
</dbReference>
<name>A0A1D9M8Q3_9RHOB</name>
<dbReference type="PROSITE" id="PS52029">
    <property type="entry name" value="LD_TPASE"/>
    <property type="match status" value="1"/>
</dbReference>
<evidence type="ECO:0000256" key="3">
    <source>
        <dbReference type="ARBA" id="ARBA00022679"/>
    </source>
</evidence>
<evidence type="ECO:0000256" key="5">
    <source>
        <dbReference type="ARBA" id="ARBA00022984"/>
    </source>
</evidence>
<evidence type="ECO:0000256" key="6">
    <source>
        <dbReference type="ARBA" id="ARBA00023316"/>
    </source>
</evidence>
<dbReference type="GO" id="GO:0016740">
    <property type="term" value="F:transferase activity"/>
    <property type="evidence" value="ECO:0007669"/>
    <property type="project" value="UniProtKB-KW"/>
</dbReference>
<evidence type="ECO:0000256" key="4">
    <source>
        <dbReference type="ARBA" id="ARBA00022960"/>
    </source>
</evidence>
<organism evidence="9 10">
    <name type="scientific">Rhodobacter xanthinilyticus</name>
    <dbReference type="NCBI Taxonomy" id="1850250"/>
    <lineage>
        <taxon>Bacteria</taxon>
        <taxon>Pseudomonadati</taxon>
        <taxon>Pseudomonadota</taxon>
        <taxon>Alphaproteobacteria</taxon>
        <taxon>Rhodobacterales</taxon>
        <taxon>Rhodobacter group</taxon>
        <taxon>Rhodobacter</taxon>
    </lineage>
</organism>
<dbReference type="SUPFAM" id="SSF141523">
    <property type="entry name" value="L,D-transpeptidase catalytic domain-like"/>
    <property type="match status" value="1"/>
</dbReference>
<evidence type="ECO:0000256" key="2">
    <source>
        <dbReference type="ARBA" id="ARBA00005992"/>
    </source>
</evidence>
<reference evidence="9 10" key="1">
    <citation type="submission" date="2016-10" db="EMBL/GenBank/DDBJ databases">
        <title>Rhodobacter sp. LPB0142, isolated from sea water.</title>
        <authorList>
            <person name="Kim E."/>
            <person name="Yi H."/>
        </authorList>
    </citation>
    <scope>NUCLEOTIDE SEQUENCE [LARGE SCALE GENOMIC DNA]</scope>
    <source>
        <strain evidence="9 10">LPB0142</strain>
    </source>
</reference>
<dbReference type="KEGG" id="rhp:LPB142_01950"/>
<dbReference type="AlphaFoldDB" id="A0A1D9M8Q3"/>
<gene>
    <name evidence="9" type="ORF">LPB142_01950</name>
</gene>
<comment type="similarity">
    <text evidence="2">Belongs to the YkuD family.</text>
</comment>
<keyword evidence="5 7" id="KW-0573">Peptidoglycan synthesis</keyword>
<evidence type="ECO:0000313" key="10">
    <source>
        <dbReference type="Proteomes" id="UP000176562"/>
    </source>
</evidence>
<dbReference type="STRING" id="1850250.LPB142_01950"/>
<dbReference type="InterPro" id="IPR038063">
    <property type="entry name" value="Transpep_catalytic_dom"/>
</dbReference>
<proteinExistence type="inferred from homology"/>
<sequence length="188" mass="20579">MIRLSPQGLRTGNRVLPCEIGRGGLSRSKREGDGATPVGRLTVLEMLWRPDRLAQPAPWARPIGPRDLWCDAPDHPAYNQPVRAPFAASHERLRRADPLYDIVLVTDWNYPEATPHAGSAIFLHQRRRPGFPTAGCIALARKDLLWLAARLAPGTEILVPDLACFHLAQNIPGSGAAPRSGLAPRDKA</sequence>
<evidence type="ECO:0000256" key="1">
    <source>
        <dbReference type="ARBA" id="ARBA00004752"/>
    </source>
</evidence>
<dbReference type="RefSeq" id="WP_071165344.1">
    <property type="nucleotide sequence ID" value="NZ_CP017781.1"/>
</dbReference>
<accession>A0A1D9M8Q3</accession>
<evidence type="ECO:0000313" key="9">
    <source>
        <dbReference type="EMBL" id="AOZ68223.1"/>
    </source>
</evidence>
<keyword evidence="10" id="KW-1185">Reference proteome</keyword>
<feature type="domain" description="L,D-TPase catalytic" evidence="8">
    <location>
        <begin position="1"/>
        <end position="160"/>
    </location>
</feature>
<dbReference type="PANTHER" id="PTHR38589">
    <property type="entry name" value="BLR0621 PROTEIN"/>
    <property type="match status" value="1"/>
</dbReference>
<protein>
    <recommendedName>
        <fullName evidence="8">L,D-TPase catalytic domain-containing protein</fullName>
    </recommendedName>
</protein>
<evidence type="ECO:0000256" key="7">
    <source>
        <dbReference type="PROSITE-ProRule" id="PRU01373"/>
    </source>
</evidence>
<keyword evidence="6 7" id="KW-0961">Cell wall biogenesis/degradation</keyword>
<dbReference type="GO" id="GO:0009252">
    <property type="term" value="P:peptidoglycan biosynthetic process"/>
    <property type="evidence" value="ECO:0007669"/>
    <property type="project" value="UniProtKB-UniPathway"/>
</dbReference>
<keyword evidence="3" id="KW-0808">Transferase</keyword>
<dbReference type="GO" id="GO:0008360">
    <property type="term" value="P:regulation of cell shape"/>
    <property type="evidence" value="ECO:0007669"/>
    <property type="project" value="UniProtKB-UniRule"/>
</dbReference>
<dbReference type="CDD" id="cd16913">
    <property type="entry name" value="YkuD_like"/>
    <property type="match status" value="1"/>
</dbReference>
<keyword evidence="4 7" id="KW-0133">Cell shape</keyword>
<evidence type="ECO:0000259" key="8">
    <source>
        <dbReference type="PROSITE" id="PS52029"/>
    </source>
</evidence>
<dbReference type="InterPro" id="IPR005490">
    <property type="entry name" value="LD_TPept_cat_dom"/>
</dbReference>
<dbReference type="Pfam" id="PF03734">
    <property type="entry name" value="YkuD"/>
    <property type="match status" value="1"/>
</dbReference>
<dbReference type="EMBL" id="CP017781">
    <property type="protein sequence ID" value="AOZ68223.1"/>
    <property type="molecule type" value="Genomic_DNA"/>
</dbReference>
<dbReference type="GO" id="GO:0004180">
    <property type="term" value="F:carboxypeptidase activity"/>
    <property type="evidence" value="ECO:0007669"/>
    <property type="project" value="UniProtKB-ARBA"/>
</dbReference>
<feature type="active site" description="Proton donor/acceptor" evidence="7">
    <location>
        <position position="124"/>
    </location>
</feature>
<dbReference type="UniPathway" id="UPA00219"/>
<dbReference type="GO" id="GO:0071555">
    <property type="term" value="P:cell wall organization"/>
    <property type="evidence" value="ECO:0007669"/>
    <property type="project" value="UniProtKB-UniRule"/>
</dbReference>